<evidence type="ECO:0000313" key="3">
    <source>
        <dbReference type="RefSeq" id="XP_022345880.1"/>
    </source>
</evidence>
<gene>
    <name evidence="3" type="primary">LOC111138295</name>
</gene>
<dbReference type="InterPro" id="IPR036388">
    <property type="entry name" value="WH-like_DNA-bd_sf"/>
</dbReference>
<keyword evidence="2" id="KW-1185">Reference proteome</keyword>
<dbReference type="GeneID" id="111138295"/>
<proteinExistence type="predicted"/>
<feature type="region of interest" description="Disordered" evidence="1">
    <location>
        <begin position="345"/>
        <end position="379"/>
    </location>
</feature>
<feature type="compositionally biased region" description="Basic and acidic residues" evidence="1">
    <location>
        <begin position="145"/>
        <end position="157"/>
    </location>
</feature>
<dbReference type="RefSeq" id="XP_022345880.1">
    <property type="nucleotide sequence ID" value="XM_022490172.1"/>
</dbReference>
<evidence type="ECO:0000313" key="2">
    <source>
        <dbReference type="Proteomes" id="UP000694844"/>
    </source>
</evidence>
<organism evidence="2 3">
    <name type="scientific">Crassostrea virginica</name>
    <name type="common">Eastern oyster</name>
    <dbReference type="NCBI Taxonomy" id="6565"/>
    <lineage>
        <taxon>Eukaryota</taxon>
        <taxon>Metazoa</taxon>
        <taxon>Spiralia</taxon>
        <taxon>Lophotrochozoa</taxon>
        <taxon>Mollusca</taxon>
        <taxon>Bivalvia</taxon>
        <taxon>Autobranchia</taxon>
        <taxon>Pteriomorphia</taxon>
        <taxon>Ostreida</taxon>
        <taxon>Ostreoidea</taxon>
        <taxon>Ostreidae</taxon>
        <taxon>Crassostrea</taxon>
    </lineage>
</organism>
<dbReference type="AlphaFoldDB" id="A0A8B8F0N0"/>
<feature type="region of interest" description="Disordered" evidence="1">
    <location>
        <begin position="114"/>
        <end position="157"/>
    </location>
</feature>
<evidence type="ECO:0000256" key="1">
    <source>
        <dbReference type="SAM" id="MobiDB-lite"/>
    </source>
</evidence>
<dbReference type="OrthoDB" id="6159463at2759"/>
<sequence>MYNEQRNEQMNRMDQLCSEILDKLERSSCPLSPRVFVKKCRKTEVEVTECLDYLRDIGMIRRNQQGLWMLSTNDQFESDLCQDAEPIVSSLGAIGQEADTSLKVPIETQTEMKLPVESNRTSSDTHSTARKESSYVACNSSNLPPEKEAIPAKNGKEDDNLSLASYLNRESSNPFSQNVTLSGTSEEDISRELEATNLKEPITQDKRLPVVPYDVKRSDIPRQNSNQTTVVACGDLRILTSERVQSTQVSKYDPNADPHKRILDKVIKLFKKKEESKKPLEVAKQCIGPGASKKDINRYLHHLRNAGFLSLTYHKGTNADPRYSGLPEIRKISDERILELAAELGKTSKKTDTGSELVSRAPGGSGQQSSRTPDPAGPQYKIEINYHEHNHVHHNIIQTGESNIVNLSSLETSVERNREEEVLESHHGATKNNE</sequence>
<dbReference type="KEGG" id="cvn:111138295"/>
<name>A0A8B8F0N0_CRAVI</name>
<feature type="region of interest" description="Disordered" evidence="1">
    <location>
        <begin position="415"/>
        <end position="434"/>
    </location>
</feature>
<accession>A0A8B8F0N0</accession>
<reference evidence="3" key="1">
    <citation type="submission" date="2025-08" db="UniProtKB">
        <authorList>
            <consortium name="RefSeq"/>
        </authorList>
    </citation>
    <scope>IDENTIFICATION</scope>
    <source>
        <tissue evidence="3">Whole sample</tissue>
    </source>
</reference>
<dbReference type="Gene3D" id="1.10.10.10">
    <property type="entry name" value="Winged helix-like DNA-binding domain superfamily/Winged helix DNA-binding domain"/>
    <property type="match status" value="1"/>
</dbReference>
<dbReference type="Proteomes" id="UP000694844">
    <property type="component" value="Chromosome 5"/>
</dbReference>
<protein>
    <submittedName>
        <fullName evidence="3">Uncharacterized protein LOC111138295</fullName>
    </submittedName>
</protein>